<dbReference type="Pfam" id="PF07361">
    <property type="entry name" value="Cytochrom_B562"/>
    <property type="match status" value="1"/>
</dbReference>
<evidence type="ECO:0000256" key="3">
    <source>
        <dbReference type="ARBA" id="ARBA00005523"/>
    </source>
</evidence>
<evidence type="ECO:0000256" key="5">
    <source>
        <dbReference type="SAM" id="SignalP"/>
    </source>
</evidence>
<evidence type="ECO:0000313" key="7">
    <source>
        <dbReference type="Proteomes" id="UP000266744"/>
    </source>
</evidence>
<evidence type="ECO:0000256" key="4">
    <source>
        <dbReference type="ARBA" id="ARBA00022729"/>
    </source>
</evidence>
<evidence type="ECO:0000256" key="2">
    <source>
        <dbReference type="ARBA" id="ARBA00002028"/>
    </source>
</evidence>
<keyword evidence="4 5" id="KW-0732">Signal</keyword>
<comment type="function">
    <text evidence="2">Electron-transport protein of unknown function.</text>
</comment>
<evidence type="ECO:0000256" key="1">
    <source>
        <dbReference type="ARBA" id="ARBA00001970"/>
    </source>
</evidence>
<evidence type="ECO:0000313" key="6">
    <source>
        <dbReference type="EMBL" id="ANI30281.1"/>
    </source>
</evidence>
<gene>
    <name evidence="6" type="ORF">PL78_10645</name>
</gene>
<sequence length="128" mass="13994">MSQKIKVLVAAILLSASTLAMANDIAEDMDTIASNYSAVLKTDSLESFKQGLQGMRSAALDAQKGIPPKLKGKAPDSAEVQDYRHGLTILIGQIDQSLALADQGKLEEARKVAQEFKDTRNTYHKKYR</sequence>
<comment type="cofactor">
    <cofactor evidence="1">
        <name>heme b</name>
        <dbReference type="ChEBI" id="CHEBI:60344"/>
    </cofactor>
</comment>
<reference evidence="6 7" key="1">
    <citation type="journal article" date="2016" name="Toxins">
        <title>The Draft Genome Sequence of the Yersinia entomophaga Entomopathogenic Type Strain MH96T.</title>
        <authorList>
            <person name="Hurst M.R."/>
            <person name="Beattie A."/>
            <person name="Altermann E."/>
            <person name="Moraga R.M."/>
            <person name="Harper L.A."/>
            <person name="Calder J."/>
            <person name="Laugraud A."/>
        </authorList>
    </citation>
    <scope>NUCLEOTIDE SEQUENCE [LARGE SCALE GENOMIC DNA]</scope>
    <source>
        <strain evidence="6 7">MH96</strain>
    </source>
</reference>
<dbReference type="Gene3D" id="1.20.120.10">
    <property type="entry name" value="Cytochrome c/b562"/>
    <property type="match status" value="1"/>
</dbReference>
<dbReference type="RefSeq" id="WP_064515402.1">
    <property type="nucleotide sequence ID" value="NZ_CBCSBH010000001.1"/>
</dbReference>
<dbReference type="EMBL" id="CP010029">
    <property type="protein sequence ID" value="ANI30281.1"/>
    <property type="molecule type" value="Genomic_DNA"/>
</dbReference>
<dbReference type="InterPro" id="IPR010980">
    <property type="entry name" value="Cyt_c/b562"/>
</dbReference>
<dbReference type="Proteomes" id="UP000266744">
    <property type="component" value="Chromosome"/>
</dbReference>
<accession>A0ABM6BLD0</accession>
<dbReference type="NCBIfam" id="NF011632">
    <property type="entry name" value="PRK15058.1"/>
    <property type="match status" value="1"/>
</dbReference>
<dbReference type="SUPFAM" id="SSF47175">
    <property type="entry name" value="Cytochromes"/>
    <property type="match status" value="1"/>
</dbReference>
<comment type="similarity">
    <text evidence="3">Belongs to the cytochrome b562 family.</text>
</comment>
<organism evidence="6 7">
    <name type="scientific">Yersinia entomophaga</name>
    <dbReference type="NCBI Taxonomy" id="935293"/>
    <lineage>
        <taxon>Bacteria</taxon>
        <taxon>Pseudomonadati</taxon>
        <taxon>Pseudomonadota</taxon>
        <taxon>Gammaproteobacteria</taxon>
        <taxon>Enterobacterales</taxon>
        <taxon>Yersiniaceae</taxon>
        <taxon>Yersinia</taxon>
    </lineage>
</organism>
<feature type="chain" id="PRO_5047040475" evidence="5">
    <location>
        <begin position="23"/>
        <end position="128"/>
    </location>
</feature>
<name>A0ABM6BLD0_YERET</name>
<dbReference type="InterPro" id="IPR009155">
    <property type="entry name" value="Cyt_b562"/>
</dbReference>
<feature type="signal peptide" evidence="5">
    <location>
        <begin position="1"/>
        <end position="22"/>
    </location>
</feature>
<keyword evidence="7" id="KW-1185">Reference proteome</keyword>
<dbReference type="PIRSF" id="PIRSF000029">
    <property type="entry name" value="Cytochrome_b562"/>
    <property type="match status" value="1"/>
</dbReference>
<protein>
    <submittedName>
        <fullName evidence="6">Cytochrome B562</fullName>
    </submittedName>
</protein>
<proteinExistence type="inferred from homology"/>